<dbReference type="PANTHER" id="PTHR23513">
    <property type="entry name" value="INTEGRAL MEMBRANE EFFLUX PROTEIN-RELATED"/>
    <property type="match status" value="1"/>
</dbReference>
<comment type="subcellular location">
    <subcellularLocation>
        <location evidence="1">Cell membrane</location>
        <topology evidence="1">Multi-pass membrane protein</topology>
    </subcellularLocation>
</comment>
<protein>
    <submittedName>
        <fullName evidence="8">MFS transporter</fullName>
    </submittedName>
</protein>
<dbReference type="PANTHER" id="PTHR23513:SF11">
    <property type="entry name" value="STAPHYLOFERRIN A TRANSPORTER"/>
    <property type="match status" value="1"/>
</dbReference>
<dbReference type="SUPFAM" id="SSF103473">
    <property type="entry name" value="MFS general substrate transporter"/>
    <property type="match status" value="1"/>
</dbReference>
<dbReference type="Pfam" id="PF07690">
    <property type="entry name" value="MFS_1"/>
    <property type="match status" value="1"/>
</dbReference>
<dbReference type="InterPro" id="IPR011701">
    <property type="entry name" value="MFS"/>
</dbReference>
<evidence type="ECO:0000313" key="9">
    <source>
        <dbReference type="Proteomes" id="UP000260680"/>
    </source>
</evidence>
<comment type="caution">
    <text evidence="8">The sequence shown here is derived from an EMBL/GenBank/DDBJ whole genome shotgun (WGS) entry which is preliminary data.</text>
</comment>
<keyword evidence="3 6" id="KW-0812">Transmembrane</keyword>
<feature type="transmembrane region" description="Helical" evidence="6">
    <location>
        <begin position="12"/>
        <end position="35"/>
    </location>
</feature>
<dbReference type="EMBL" id="QOHO01000094">
    <property type="protein sequence ID" value="RFZ76327.1"/>
    <property type="molecule type" value="Genomic_DNA"/>
</dbReference>
<proteinExistence type="predicted"/>
<reference evidence="8 9" key="1">
    <citation type="submission" date="2018-07" db="EMBL/GenBank/DDBJ databases">
        <title>New species, Clostridium PI-S10-A1B.</title>
        <authorList>
            <person name="Krishna G."/>
            <person name="Summeta K."/>
            <person name="Shikha S."/>
            <person name="Prabhu P.B."/>
            <person name="Suresh K."/>
        </authorList>
    </citation>
    <scope>NUCLEOTIDE SEQUENCE [LARGE SCALE GENOMIC DNA]</scope>
    <source>
        <strain evidence="8 9">PI-S10-A1B</strain>
    </source>
</reference>
<dbReference type="CDD" id="cd06173">
    <property type="entry name" value="MFS_MefA_like"/>
    <property type="match status" value="1"/>
</dbReference>
<evidence type="ECO:0000313" key="7">
    <source>
        <dbReference type="EMBL" id="GLB31781.1"/>
    </source>
</evidence>
<evidence type="ECO:0000256" key="6">
    <source>
        <dbReference type="SAM" id="Phobius"/>
    </source>
</evidence>
<keyword evidence="4 6" id="KW-1133">Transmembrane helix</keyword>
<dbReference type="AlphaFoldDB" id="A0A3E2N5Q4"/>
<feature type="transmembrane region" description="Helical" evidence="6">
    <location>
        <begin position="100"/>
        <end position="128"/>
    </location>
</feature>
<reference evidence="7 10" key="2">
    <citation type="journal article" date="2024" name="Int. J. Syst. Evol. Microbiol.">
        <title>Lacrimispora brassicae sp. nov. isolated from fermented cabbage, and proposal of Clostridium indicum Gundawar et al. 2019 and Clostridium methoxybenzovorans Mechichi et al. 1999 as heterotypic synonyms of Lacrimispora amygdalina (Parshina et al. 2003) Haas and Blanchard 2020 and Lacrimispora indolis (McClung and McCoy 1957) Haas and Blanchard 2020, respectively.</title>
        <authorList>
            <person name="Kobayashi H."/>
            <person name="Tanizawa Y."/>
            <person name="Sakamoto M."/>
            <person name="Ohkuma M."/>
            <person name="Tohno M."/>
        </authorList>
    </citation>
    <scope>NUCLEOTIDE SEQUENCE [LARGE SCALE GENOMIC DNA]</scope>
    <source>
        <strain evidence="7 10">DSM 12857</strain>
    </source>
</reference>
<organism evidence="8 9">
    <name type="scientific">Lacrimispora amygdalina</name>
    <dbReference type="NCBI Taxonomy" id="253257"/>
    <lineage>
        <taxon>Bacteria</taxon>
        <taxon>Bacillati</taxon>
        <taxon>Bacillota</taxon>
        <taxon>Clostridia</taxon>
        <taxon>Lachnospirales</taxon>
        <taxon>Lachnospiraceae</taxon>
        <taxon>Lacrimispora</taxon>
    </lineage>
</organism>
<dbReference type="Gene3D" id="1.20.1250.20">
    <property type="entry name" value="MFS general substrate transporter like domains"/>
    <property type="match status" value="1"/>
</dbReference>
<dbReference type="GO" id="GO:0022857">
    <property type="term" value="F:transmembrane transporter activity"/>
    <property type="evidence" value="ECO:0007669"/>
    <property type="project" value="InterPro"/>
</dbReference>
<feature type="transmembrane region" description="Helical" evidence="6">
    <location>
        <begin position="41"/>
        <end position="62"/>
    </location>
</feature>
<dbReference type="Proteomes" id="UP001419084">
    <property type="component" value="Unassembled WGS sequence"/>
</dbReference>
<dbReference type="InterPro" id="IPR036259">
    <property type="entry name" value="MFS_trans_sf"/>
</dbReference>
<feature type="transmembrane region" description="Helical" evidence="6">
    <location>
        <begin position="346"/>
        <end position="368"/>
    </location>
</feature>
<name>A0A3E2N5Q4_9FIRM</name>
<feature type="transmembrane region" description="Helical" evidence="6">
    <location>
        <begin position="74"/>
        <end position="94"/>
    </location>
</feature>
<evidence type="ECO:0000313" key="10">
    <source>
        <dbReference type="Proteomes" id="UP001419084"/>
    </source>
</evidence>
<evidence type="ECO:0000256" key="1">
    <source>
        <dbReference type="ARBA" id="ARBA00004651"/>
    </source>
</evidence>
<feature type="transmembrane region" description="Helical" evidence="6">
    <location>
        <begin position="255"/>
        <end position="275"/>
    </location>
</feature>
<keyword evidence="10" id="KW-1185">Reference proteome</keyword>
<sequence>MKSKLNKDYKIFWLGQAVSQLGSSMTSFALTIWAYKQSESAMAVSFMTFCSYLPYILVSIFAGTFIDRASKKKILIVSDTVAAVCTISILLSLYRGSLVLAQIYLVNAVIGFMNAFQSPAAAVVTGLLATDGDYERASGLNSFSSNLIMVTAPVLSGTLVGFSGTGLVLAVDLLSFVFCMFTLFFVKPGENTQTSKTLNFHAKRKDREDIEFLKKKPGILYLMLSLALINFFSRLTYENILSPMILARSGGDTGIFGLVNSMLGAGGIAGGIFVAAGKGTKNPRKMIYLSAGISFLLGDLLMGAGRNAFAWSAAGIFASFPIPFIMAGQSALLYRTVPVNIQGRIFAIRNGIQYSTIPIGLLLGGYLADYVFEPFMASDHAAAVFLQGIVGKGPGSGMAVMFLCTGMLGALSSVLGYKNRSVRNLAGPV</sequence>
<dbReference type="Proteomes" id="UP000260680">
    <property type="component" value="Unassembled WGS sequence"/>
</dbReference>
<feature type="transmembrane region" description="Helical" evidence="6">
    <location>
        <begin position="140"/>
        <end position="160"/>
    </location>
</feature>
<evidence type="ECO:0000256" key="2">
    <source>
        <dbReference type="ARBA" id="ARBA00022475"/>
    </source>
</evidence>
<evidence type="ECO:0000256" key="4">
    <source>
        <dbReference type="ARBA" id="ARBA00022989"/>
    </source>
</evidence>
<keyword evidence="5 6" id="KW-0472">Membrane</keyword>
<evidence type="ECO:0000256" key="3">
    <source>
        <dbReference type="ARBA" id="ARBA00022692"/>
    </source>
</evidence>
<evidence type="ECO:0000313" key="8">
    <source>
        <dbReference type="EMBL" id="RFZ76327.1"/>
    </source>
</evidence>
<gene>
    <name evidence="8" type="ORF">DS742_24245</name>
    <name evidence="7" type="ORF">LAD12857_37040</name>
</gene>
<feature type="transmembrane region" description="Helical" evidence="6">
    <location>
        <begin position="311"/>
        <end position="334"/>
    </location>
</feature>
<feature type="transmembrane region" description="Helical" evidence="6">
    <location>
        <begin position="166"/>
        <end position="186"/>
    </location>
</feature>
<dbReference type="OrthoDB" id="9763297at2"/>
<dbReference type="GO" id="GO:0005886">
    <property type="term" value="C:plasma membrane"/>
    <property type="evidence" value="ECO:0007669"/>
    <property type="project" value="UniProtKB-SubCell"/>
</dbReference>
<feature type="transmembrane region" description="Helical" evidence="6">
    <location>
        <begin position="218"/>
        <end position="235"/>
    </location>
</feature>
<feature type="transmembrane region" description="Helical" evidence="6">
    <location>
        <begin position="287"/>
        <end position="305"/>
    </location>
</feature>
<accession>A0A3E2N5Q4</accession>
<evidence type="ECO:0000256" key="5">
    <source>
        <dbReference type="ARBA" id="ARBA00023136"/>
    </source>
</evidence>
<dbReference type="RefSeq" id="WP_117419517.1">
    <property type="nucleotide sequence ID" value="NZ_BRPJ01000076.1"/>
</dbReference>
<dbReference type="EMBL" id="BRPJ01000076">
    <property type="protein sequence ID" value="GLB31781.1"/>
    <property type="molecule type" value="Genomic_DNA"/>
</dbReference>
<feature type="transmembrane region" description="Helical" evidence="6">
    <location>
        <begin position="398"/>
        <end position="417"/>
    </location>
</feature>
<keyword evidence="2" id="KW-1003">Cell membrane</keyword>